<evidence type="ECO:0000256" key="3">
    <source>
        <dbReference type="SAM" id="SignalP"/>
    </source>
</evidence>
<keyword evidence="1" id="KW-0479">Metal-binding</keyword>
<dbReference type="Gene3D" id="1.10.238.10">
    <property type="entry name" value="EF-hand"/>
    <property type="match status" value="1"/>
</dbReference>
<dbReference type="InterPro" id="IPR018247">
    <property type="entry name" value="EF_Hand_1_Ca_BS"/>
</dbReference>
<evidence type="ECO:0000259" key="4">
    <source>
        <dbReference type="PROSITE" id="PS50222"/>
    </source>
</evidence>
<evidence type="ECO:0000313" key="6">
    <source>
        <dbReference type="Proteomes" id="UP001356427"/>
    </source>
</evidence>
<comment type="caution">
    <text evidence="5">The sequence shown here is derived from an EMBL/GenBank/DDBJ whole genome shotgun (WGS) entry which is preliminary data.</text>
</comment>
<gene>
    <name evidence="5" type="ORF">J4Q44_G00025130</name>
</gene>
<name>A0AAN8R7G0_9TELE</name>
<dbReference type="Proteomes" id="UP001356427">
    <property type="component" value="Unassembled WGS sequence"/>
</dbReference>
<keyword evidence="6" id="KW-1185">Reference proteome</keyword>
<protein>
    <recommendedName>
        <fullName evidence="4">EF-hand domain-containing protein</fullName>
    </recommendedName>
</protein>
<dbReference type="SUPFAM" id="SSF47473">
    <property type="entry name" value="EF-hand"/>
    <property type="match status" value="1"/>
</dbReference>
<accession>A0AAN8R7G0</accession>
<feature type="chain" id="PRO_5043021954" description="EF-hand domain-containing protein" evidence="3">
    <location>
        <begin position="19"/>
        <end position="138"/>
    </location>
</feature>
<keyword evidence="3" id="KW-0732">Signal</keyword>
<evidence type="ECO:0000313" key="5">
    <source>
        <dbReference type="EMBL" id="KAK6326868.1"/>
    </source>
</evidence>
<evidence type="ECO:0000256" key="2">
    <source>
        <dbReference type="ARBA" id="ARBA00022837"/>
    </source>
</evidence>
<reference evidence="5 6" key="1">
    <citation type="submission" date="2021-04" db="EMBL/GenBank/DDBJ databases">
        <authorList>
            <person name="De Guttry C."/>
            <person name="Zahm M."/>
            <person name="Klopp C."/>
            <person name="Cabau C."/>
            <person name="Louis A."/>
            <person name="Berthelot C."/>
            <person name="Parey E."/>
            <person name="Roest Crollius H."/>
            <person name="Montfort J."/>
            <person name="Robinson-Rechavi M."/>
            <person name="Bucao C."/>
            <person name="Bouchez O."/>
            <person name="Gislard M."/>
            <person name="Lluch J."/>
            <person name="Milhes M."/>
            <person name="Lampietro C."/>
            <person name="Lopez Roques C."/>
            <person name="Donnadieu C."/>
            <person name="Braasch I."/>
            <person name="Desvignes T."/>
            <person name="Postlethwait J."/>
            <person name="Bobe J."/>
            <person name="Wedekind C."/>
            <person name="Guiguen Y."/>
        </authorList>
    </citation>
    <scope>NUCLEOTIDE SEQUENCE [LARGE SCALE GENOMIC DNA]</scope>
    <source>
        <strain evidence="5">Cs_M1</strain>
        <tissue evidence="5">Blood</tissue>
    </source>
</reference>
<feature type="signal peptide" evidence="3">
    <location>
        <begin position="1"/>
        <end position="18"/>
    </location>
</feature>
<sequence length="138" mass="15135">MHVGKSNLLLLSVCVVSASNHSCHLTSLIQVAAMIFLRHLGAVLALSCLVSMTQTEETPLQGSSRPPTRALFLSYSSDGDSLTSEQLRSLLSNEFSQVQALNDQLLEEFMVAYDVNGDDKLDMMEFADLVKFITKDGH</sequence>
<proteinExistence type="predicted"/>
<keyword evidence="2" id="KW-0106">Calcium</keyword>
<dbReference type="AlphaFoldDB" id="A0AAN8R7G0"/>
<dbReference type="EMBL" id="JAGTTL010000002">
    <property type="protein sequence ID" value="KAK6326868.1"/>
    <property type="molecule type" value="Genomic_DNA"/>
</dbReference>
<dbReference type="InterPro" id="IPR011992">
    <property type="entry name" value="EF-hand-dom_pair"/>
</dbReference>
<dbReference type="InterPro" id="IPR002048">
    <property type="entry name" value="EF_hand_dom"/>
</dbReference>
<evidence type="ECO:0000256" key="1">
    <source>
        <dbReference type="ARBA" id="ARBA00022723"/>
    </source>
</evidence>
<dbReference type="GO" id="GO:0005509">
    <property type="term" value="F:calcium ion binding"/>
    <property type="evidence" value="ECO:0007669"/>
    <property type="project" value="InterPro"/>
</dbReference>
<organism evidence="5 6">
    <name type="scientific">Coregonus suidteri</name>
    <dbReference type="NCBI Taxonomy" id="861788"/>
    <lineage>
        <taxon>Eukaryota</taxon>
        <taxon>Metazoa</taxon>
        <taxon>Chordata</taxon>
        <taxon>Craniata</taxon>
        <taxon>Vertebrata</taxon>
        <taxon>Euteleostomi</taxon>
        <taxon>Actinopterygii</taxon>
        <taxon>Neopterygii</taxon>
        <taxon>Teleostei</taxon>
        <taxon>Protacanthopterygii</taxon>
        <taxon>Salmoniformes</taxon>
        <taxon>Salmonidae</taxon>
        <taxon>Coregoninae</taxon>
        <taxon>Coregonus</taxon>
    </lineage>
</organism>
<dbReference type="PROSITE" id="PS00018">
    <property type="entry name" value="EF_HAND_1"/>
    <property type="match status" value="1"/>
</dbReference>
<feature type="domain" description="EF-hand" evidence="4">
    <location>
        <begin position="101"/>
        <end position="136"/>
    </location>
</feature>
<dbReference type="PROSITE" id="PS50222">
    <property type="entry name" value="EF_HAND_2"/>
    <property type="match status" value="1"/>
</dbReference>